<dbReference type="SMR" id="M1HU80"/>
<dbReference type="InterPro" id="IPR016073">
    <property type="entry name" value="Skp1_comp_POZ"/>
</dbReference>
<dbReference type="Gene3D" id="3.30.710.10">
    <property type="entry name" value="Potassium Channel Kv1.1, Chain A"/>
    <property type="match status" value="1"/>
</dbReference>
<feature type="domain" description="SKP1 component POZ" evidence="3">
    <location>
        <begin position="1"/>
        <end position="60"/>
    </location>
</feature>
<protein>
    <submittedName>
        <fullName evidence="4">SKP1-like protein</fullName>
    </submittedName>
</protein>
<dbReference type="PIRSF" id="PIRSF028729">
    <property type="entry name" value="E3_ubiquit_lig_SCF_Skp"/>
    <property type="match status" value="1"/>
</dbReference>
<keyword evidence="1" id="KW-0833">Ubl conjugation pathway</keyword>
<proteinExistence type="predicted"/>
<organism evidence="4 5">
    <name type="scientific">Paramecium bursaria Chlorella virus IL3A</name>
    <name type="common">PBCV-IL3A</name>
    <dbReference type="NCBI Taxonomy" id="46019"/>
    <lineage>
        <taxon>Viruses</taxon>
        <taxon>Varidnaviria</taxon>
        <taxon>Bamfordvirae</taxon>
        <taxon>Nucleocytoviricota</taxon>
        <taxon>Megaviricetes</taxon>
        <taxon>Algavirales</taxon>
        <taxon>Phycodnaviridae</taxon>
        <taxon>Chlorovirus</taxon>
        <taxon>Chlorovirus illinoense</taxon>
    </lineage>
</organism>
<evidence type="ECO:0000259" key="3">
    <source>
        <dbReference type="Pfam" id="PF03931"/>
    </source>
</evidence>
<sequence>MSIVFITSDFHRIEADKNVLDQSTVINDIVEDVGDDEPIPLPTITAKVLTKILEYCSFYNVSHTEREIKDFDKGFVNINMDFMFDLIQGANFLNIKGLLDVLCAAVADRIRGKTPEQIREVFGIENDLTPEEEAAALAEHSWTHLVPIEDY</sequence>
<evidence type="ECO:0000313" key="5">
    <source>
        <dbReference type="Proteomes" id="UP000247091"/>
    </source>
</evidence>
<dbReference type="InterPro" id="IPR036296">
    <property type="entry name" value="SKP1-like_dim_sf"/>
</dbReference>
<dbReference type="InterPro" id="IPR016897">
    <property type="entry name" value="SKP1"/>
</dbReference>
<dbReference type="Proteomes" id="UP000247091">
    <property type="component" value="Segment"/>
</dbReference>
<evidence type="ECO:0000256" key="1">
    <source>
        <dbReference type="ARBA" id="ARBA00022786"/>
    </source>
</evidence>
<dbReference type="InterPro" id="IPR016072">
    <property type="entry name" value="Skp1_comp_dimer"/>
</dbReference>
<dbReference type="EMBL" id="JX997169">
    <property type="protein sequence ID" value="AGE53739.1"/>
    <property type="molecule type" value="Genomic_DNA"/>
</dbReference>
<dbReference type="GO" id="GO:0006511">
    <property type="term" value="P:ubiquitin-dependent protein catabolic process"/>
    <property type="evidence" value="ECO:0007669"/>
    <property type="project" value="InterPro"/>
</dbReference>
<name>M1HU80_PBCVI</name>
<dbReference type="InterPro" id="IPR011333">
    <property type="entry name" value="SKP1/BTB/POZ_sf"/>
</dbReference>
<gene>
    <name evidence="4" type="primary">IL-3A_034L</name>
    <name evidence="4" type="ORF">PBCVIL3A_034L</name>
</gene>
<dbReference type="Pfam" id="PF01466">
    <property type="entry name" value="Skp1"/>
    <property type="match status" value="1"/>
</dbReference>
<dbReference type="SUPFAM" id="SSF54695">
    <property type="entry name" value="POZ domain"/>
    <property type="match status" value="1"/>
</dbReference>
<feature type="domain" description="SKP1 component dimerisation" evidence="2">
    <location>
        <begin position="96"/>
        <end position="142"/>
    </location>
</feature>
<evidence type="ECO:0000259" key="2">
    <source>
        <dbReference type="Pfam" id="PF01466"/>
    </source>
</evidence>
<dbReference type="Pfam" id="PF03931">
    <property type="entry name" value="Skp1_POZ"/>
    <property type="match status" value="1"/>
</dbReference>
<evidence type="ECO:0000313" key="4">
    <source>
        <dbReference type="EMBL" id="AGE53739.1"/>
    </source>
</evidence>
<dbReference type="InterPro" id="IPR001232">
    <property type="entry name" value="SKP1-like"/>
</dbReference>
<dbReference type="SUPFAM" id="SSF81382">
    <property type="entry name" value="Skp1 dimerisation domain-like"/>
    <property type="match status" value="1"/>
</dbReference>
<organismHost>
    <name type="scientific">Chlorella</name>
    <dbReference type="NCBI Taxonomy" id="3071"/>
</organismHost>
<accession>M1HU80</accession>
<reference evidence="4 5" key="1">
    <citation type="submission" date="2012-10" db="EMBL/GenBank/DDBJ databases">
        <title>Towards defining the chloroviruses: a genomic journey through a genus of large DNA viruses.</title>
        <authorList>
            <person name="Jeanniard A."/>
            <person name="Dunigan D.D."/>
            <person name="Gurnon J.R."/>
            <person name="Agarkova I."/>
            <person name="Kang M."/>
            <person name="Vitek J."/>
            <person name="Duncan G."/>
            <person name="McClung O.W."/>
            <person name="Larsen M."/>
            <person name="Claverie J.-M."/>
            <person name="Van Etten J.L."/>
            <person name="Blanc G."/>
        </authorList>
    </citation>
    <scope>NUCLEOTIDE SEQUENCE [LARGE SCALE GENOMIC DNA]</scope>
</reference>
<dbReference type="PANTHER" id="PTHR11165">
    <property type="entry name" value="SKP1"/>
    <property type="match status" value="1"/>
</dbReference>
<dbReference type="SMART" id="SM00512">
    <property type="entry name" value="Skp1"/>
    <property type="match status" value="1"/>
</dbReference>